<evidence type="ECO:0000313" key="1">
    <source>
        <dbReference type="EMBL" id="KAK4882702.1"/>
    </source>
</evidence>
<proteinExistence type="predicted"/>
<gene>
    <name evidence="1" type="ORF">RN001_006021</name>
</gene>
<dbReference type="AlphaFoldDB" id="A0AAN7PCL1"/>
<organism evidence="1 2">
    <name type="scientific">Aquatica leii</name>
    <dbReference type="NCBI Taxonomy" id="1421715"/>
    <lineage>
        <taxon>Eukaryota</taxon>
        <taxon>Metazoa</taxon>
        <taxon>Ecdysozoa</taxon>
        <taxon>Arthropoda</taxon>
        <taxon>Hexapoda</taxon>
        <taxon>Insecta</taxon>
        <taxon>Pterygota</taxon>
        <taxon>Neoptera</taxon>
        <taxon>Endopterygota</taxon>
        <taxon>Coleoptera</taxon>
        <taxon>Polyphaga</taxon>
        <taxon>Elateriformia</taxon>
        <taxon>Elateroidea</taxon>
        <taxon>Lampyridae</taxon>
        <taxon>Luciolinae</taxon>
        <taxon>Aquatica</taxon>
    </lineage>
</organism>
<accession>A0AAN7PCL1</accession>
<sequence length="122" mass="14539">MLEIDELTEDEDFLELLNLNLYPRIPRVIRERPNHFVKWKDDEFKNKFRLSKPVVRYLIDKISDNIKSLTNKKCMYAFTLQDICDSSLKLIDTFTGFPKSVSDTRIFFNSDIYKSIIINTNH</sequence>
<dbReference type="Proteomes" id="UP001353858">
    <property type="component" value="Unassembled WGS sequence"/>
</dbReference>
<name>A0AAN7PCL1_9COLE</name>
<comment type="caution">
    <text evidence="1">The sequence shown here is derived from an EMBL/GenBank/DDBJ whole genome shotgun (WGS) entry which is preliminary data.</text>
</comment>
<protein>
    <submittedName>
        <fullName evidence="1">Uncharacterized protein</fullName>
    </submittedName>
</protein>
<reference evidence="2" key="1">
    <citation type="submission" date="2023-01" db="EMBL/GenBank/DDBJ databases">
        <title>Key to firefly adult light organ development and bioluminescence: homeobox transcription factors regulate luciferase expression and transportation to peroxisome.</title>
        <authorList>
            <person name="Fu X."/>
        </authorList>
    </citation>
    <scope>NUCLEOTIDE SEQUENCE [LARGE SCALE GENOMIC DNA]</scope>
</reference>
<evidence type="ECO:0000313" key="2">
    <source>
        <dbReference type="Proteomes" id="UP001353858"/>
    </source>
</evidence>
<dbReference type="EMBL" id="JARPUR010000002">
    <property type="protein sequence ID" value="KAK4882702.1"/>
    <property type="molecule type" value="Genomic_DNA"/>
</dbReference>
<keyword evidence="2" id="KW-1185">Reference proteome</keyword>